<protein>
    <submittedName>
        <fullName evidence="2">Uncharacterized protein</fullName>
    </submittedName>
</protein>
<dbReference type="GeneID" id="83627544"/>
<dbReference type="Proteomes" id="UP001064782">
    <property type="component" value="Unassembled WGS sequence"/>
</dbReference>
<dbReference type="EMBL" id="BRZI01000001">
    <property type="protein sequence ID" value="GLD28200.1"/>
    <property type="molecule type" value="Genomic_DNA"/>
</dbReference>
<dbReference type="EMBL" id="BRXE01000002">
    <property type="protein sequence ID" value="GLB81203.1"/>
    <property type="molecule type" value="Genomic_DNA"/>
</dbReference>
<organism evidence="2 3">
    <name type="scientific">Mycobacterium kiyosense</name>
    <dbReference type="NCBI Taxonomy" id="2871094"/>
    <lineage>
        <taxon>Bacteria</taxon>
        <taxon>Bacillati</taxon>
        <taxon>Actinomycetota</taxon>
        <taxon>Actinomycetes</taxon>
        <taxon>Mycobacteriales</taxon>
        <taxon>Mycobacteriaceae</taxon>
        <taxon>Mycobacterium</taxon>
    </lineage>
</organism>
<evidence type="ECO:0000313" key="2">
    <source>
        <dbReference type="EMBL" id="GLD28200.1"/>
    </source>
</evidence>
<name>A0A9P3USC1_9MYCO</name>
<dbReference type="Pfam" id="PF15598">
    <property type="entry name" value="Imm61"/>
    <property type="match status" value="1"/>
</dbReference>
<sequence length="358" mass="40124">MTDEPRTTGIEFTRELIEWSELAGYALTAASVTADGRAIFWTDPGGEIRYFVGSREDGWLVINSSERMGLEQFEVAVRSYAALERYLYGTFGVDVRSRLRLPRLTFPRNLNPGYDVRNVEFENVSRQALIDPSGETVAIGWLNSGITDLAELSLYLAVSVADIQTSFQSPDGQPLFGLWQPRPVTKPEPAPARHLPEGVTESDVRELVDLIARDEYVNGVSEDVIAHRRSRQHPKPTIRRDESWTGFLYFFYVGQGYRESSGFRYGVGPAAQPVRVPFGVTDETEKQIRSTLARIRDAADLPREGSWNAAAIVYDRASGRGMAHFFYGPDAEKWQLSPDNADQIADQGLALLRQLQGR</sequence>
<dbReference type="InterPro" id="IPR028953">
    <property type="entry name" value="Imm_IFT-like"/>
</dbReference>
<reference evidence="2" key="1">
    <citation type="submission" date="2022-08" db="EMBL/GenBank/DDBJ databases">
        <title>Mycobacterium kiyosense sp. nov., scotochromogenic slow-glowing species isolated from respiratory specimens.</title>
        <authorList>
            <person name="Fukano H."/>
            <person name="Kazumi Y."/>
            <person name="Sakagami N."/>
            <person name="Ato M."/>
            <person name="Mitarai S."/>
            <person name="Hoshino Y."/>
        </authorList>
    </citation>
    <scope>NUCLEOTIDE SEQUENCE</scope>
    <source>
        <strain evidence="2">1413</strain>
        <strain evidence="1">SRL2020-028</strain>
    </source>
</reference>
<dbReference type="AlphaFoldDB" id="A0A9P3USC1"/>
<gene>
    <name evidence="2" type="ORF">Mkiyose1413_00830</name>
    <name evidence="1" type="ORF">SRL2020028_04590</name>
</gene>
<evidence type="ECO:0000313" key="1">
    <source>
        <dbReference type="EMBL" id="GLB81203.1"/>
    </source>
</evidence>
<proteinExistence type="predicted"/>
<dbReference type="RefSeq" id="WP_236974950.1">
    <property type="nucleotide sequence ID" value="NZ_BRXE01000002.1"/>
</dbReference>
<comment type="caution">
    <text evidence="2">The sequence shown here is derived from an EMBL/GenBank/DDBJ whole genome shotgun (WGS) entry which is preliminary data.</text>
</comment>
<dbReference type="Proteomes" id="UP001165663">
    <property type="component" value="Unassembled WGS sequence"/>
</dbReference>
<accession>A0A9P3USC1</accession>
<keyword evidence="3" id="KW-1185">Reference proteome</keyword>
<evidence type="ECO:0000313" key="3">
    <source>
        <dbReference type="Proteomes" id="UP001064782"/>
    </source>
</evidence>